<dbReference type="Proteomes" id="UP000037035">
    <property type="component" value="Unassembled WGS sequence"/>
</dbReference>
<keyword evidence="3" id="KW-1185">Reference proteome</keyword>
<comment type="caution">
    <text evidence="2">The sequence shown here is derived from an EMBL/GenBank/DDBJ whole genome shotgun (WGS) entry which is preliminary data.</text>
</comment>
<feature type="compositionally biased region" description="Low complexity" evidence="1">
    <location>
        <begin position="187"/>
        <end position="201"/>
    </location>
</feature>
<dbReference type="AlphaFoldDB" id="A0A0L6U777"/>
<evidence type="ECO:0000313" key="2">
    <source>
        <dbReference type="EMBL" id="KNZ44354.1"/>
    </source>
</evidence>
<name>A0A0L6U777_9BASI</name>
<feature type="region of interest" description="Disordered" evidence="1">
    <location>
        <begin position="187"/>
        <end position="223"/>
    </location>
</feature>
<feature type="compositionally biased region" description="Polar residues" evidence="1">
    <location>
        <begin position="296"/>
        <end position="308"/>
    </location>
</feature>
<dbReference type="EMBL" id="LAVV01014882">
    <property type="protein sequence ID" value="KNZ44354.1"/>
    <property type="molecule type" value="Genomic_DNA"/>
</dbReference>
<dbReference type="OrthoDB" id="3364736at2759"/>
<feature type="compositionally biased region" description="Polar residues" evidence="1">
    <location>
        <begin position="316"/>
        <end position="331"/>
    </location>
</feature>
<organism evidence="2 3">
    <name type="scientific">Puccinia sorghi</name>
    <dbReference type="NCBI Taxonomy" id="27349"/>
    <lineage>
        <taxon>Eukaryota</taxon>
        <taxon>Fungi</taxon>
        <taxon>Dikarya</taxon>
        <taxon>Basidiomycota</taxon>
        <taxon>Pucciniomycotina</taxon>
        <taxon>Pucciniomycetes</taxon>
        <taxon>Pucciniales</taxon>
        <taxon>Pucciniaceae</taxon>
        <taxon>Puccinia</taxon>
    </lineage>
</organism>
<dbReference type="VEuPathDB" id="FungiDB:VP01_924g6"/>
<proteinExistence type="predicted"/>
<sequence length="407" mass="44665">MTCSVDHRNWAETAVFKLVKYSKSTARPELSADSQPCPPAAPLQWSHFTQSGLSLVVETQHLDSESQTTHQIGTRHQQIILKIVWDNNPGSKNASELLPGFTDRPGVFLLEKVNLTQVQERFGHSRLAGESALKAYSVDSVVGIRYATGQSAHSFIFNRMQIKLQAPGDPIRLIAIIEAICPCKISSKSRSSNKSAKNTSSQLSTNTTIPALDHPSSQPSIDTDIHMMDSQTFSSSQAESFQPSWKNFSQLPINTPQSASQPSIEADINMMDSQAFCPTEPSQNPNKNFPLRPPQMNLSAGTQSSQPPMESERHSQGSYSRSGQPIANSDPSLGPLPTPTHPDSLTRKSPPLENPHLPDKVGGIAELSDQVLMAYLREACMEPGFDRLVHRIRTLARTNHCPDSLPQ</sequence>
<gene>
    <name evidence="2" type="ORF">VP01_924g6</name>
</gene>
<feature type="compositionally biased region" description="Polar residues" evidence="1">
    <location>
        <begin position="202"/>
        <end position="221"/>
    </location>
</feature>
<evidence type="ECO:0000256" key="1">
    <source>
        <dbReference type="SAM" id="MobiDB-lite"/>
    </source>
</evidence>
<accession>A0A0L6U777</accession>
<evidence type="ECO:0000313" key="3">
    <source>
        <dbReference type="Proteomes" id="UP000037035"/>
    </source>
</evidence>
<protein>
    <submittedName>
        <fullName evidence="2">Uncharacterized protein</fullName>
    </submittedName>
</protein>
<reference evidence="2 3" key="1">
    <citation type="submission" date="2015-08" db="EMBL/GenBank/DDBJ databases">
        <title>Next Generation Sequencing and Analysis of the Genome of Puccinia sorghi L Schw, the Causal Agent of Maize Common Rust.</title>
        <authorList>
            <person name="Rochi L."/>
            <person name="Burguener G."/>
            <person name="Darino M."/>
            <person name="Turjanski A."/>
            <person name="Kreff E."/>
            <person name="Dieguez M.J."/>
            <person name="Sacco F."/>
        </authorList>
    </citation>
    <scope>NUCLEOTIDE SEQUENCE [LARGE SCALE GENOMIC DNA]</scope>
    <source>
        <strain evidence="2 3">RO10H11247</strain>
    </source>
</reference>
<feature type="region of interest" description="Disordered" evidence="1">
    <location>
        <begin position="275"/>
        <end position="361"/>
    </location>
</feature>